<dbReference type="CDD" id="cd06166">
    <property type="entry name" value="Sortase_D_2"/>
    <property type="match status" value="1"/>
</dbReference>
<evidence type="ECO:0000256" key="2">
    <source>
        <dbReference type="SAM" id="Phobius"/>
    </source>
</evidence>
<dbReference type="InterPro" id="IPR005754">
    <property type="entry name" value="Sortase"/>
</dbReference>
<dbReference type="NCBIfam" id="TIGR01076">
    <property type="entry name" value="sortase_fam"/>
    <property type="match status" value="1"/>
</dbReference>
<keyword evidence="2" id="KW-0472">Membrane</keyword>
<gene>
    <name evidence="3" type="ORF">A2650_05010</name>
</gene>
<sequence>MIPGKKINKTYIYLGAVLISLGFIGIFLPNIYELFVDDTFESAEAKLPTFEEQFIGDGEDVLTTPVLIGGDIPASKGSGDRLLIVDVNINMPVFLGETEKTLNKGGWLFPTTSRPELGGNSVIFGHRYMYRPPKSNTFWNLDKVEIGDEMILTWRSKEYKYKVFEIKIVEPTDLSVIRQTSDARLTVITCTPLFSTKQRLVVIGKLIK</sequence>
<feature type="transmembrane region" description="Helical" evidence="2">
    <location>
        <begin position="12"/>
        <end position="32"/>
    </location>
</feature>
<accession>A0A1F8EHF6</accession>
<reference evidence="3 4" key="1">
    <citation type="journal article" date="2016" name="Nat. Commun.">
        <title>Thousands of microbial genomes shed light on interconnected biogeochemical processes in an aquifer system.</title>
        <authorList>
            <person name="Anantharaman K."/>
            <person name="Brown C.T."/>
            <person name="Hug L.A."/>
            <person name="Sharon I."/>
            <person name="Castelle C.J."/>
            <person name="Probst A.J."/>
            <person name="Thomas B.C."/>
            <person name="Singh A."/>
            <person name="Wilkins M.J."/>
            <person name="Karaoz U."/>
            <person name="Brodie E.L."/>
            <person name="Williams K.H."/>
            <person name="Hubbard S.S."/>
            <person name="Banfield J.F."/>
        </authorList>
    </citation>
    <scope>NUCLEOTIDE SEQUENCE [LARGE SCALE GENOMIC DNA]</scope>
</reference>
<evidence type="ECO:0000256" key="1">
    <source>
        <dbReference type="ARBA" id="ARBA00022801"/>
    </source>
</evidence>
<dbReference type="GO" id="GO:0016787">
    <property type="term" value="F:hydrolase activity"/>
    <property type="evidence" value="ECO:0007669"/>
    <property type="project" value="UniProtKB-KW"/>
</dbReference>
<dbReference type="InterPro" id="IPR042000">
    <property type="entry name" value="Sortase_D_2"/>
</dbReference>
<keyword evidence="2" id="KW-1133">Transmembrane helix</keyword>
<dbReference type="InterPro" id="IPR023365">
    <property type="entry name" value="Sortase_dom-sf"/>
</dbReference>
<dbReference type="Proteomes" id="UP000177117">
    <property type="component" value="Unassembled WGS sequence"/>
</dbReference>
<dbReference type="Gene3D" id="2.40.260.10">
    <property type="entry name" value="Sortase"/>
    <property type="match status" value="1"/>
</dbReference>
<dbReference type="AlphaFoldDB" id="A0A1F8EHF6"/>
<evidence type="ECO:0000313" key="4">
    <source>
        <dbReference type="Proteomes" id="UP000177117"/>
    </source>
</evidence>
<keyword evidence="2" id="KW-0812">Transmembrane</keyword>
<proteinExistence type="predicted"/>
<dbReference type="Pfam" id="PF04203">
    <property type="entry name" value="Sortase"/>
    <property type="match status" value="1"/>
</dbReference>
<dbReference type="SUPFAM" id="SSF63817">
    <property type="entry name" value="Sortase"/>
    <property type="match status" value="1"/>
</dbReference>
<evidence type="ECO:0008006" key="5">
    <source>
        <dbReference type="Google" id="ProtNLM"/>
    </source>
</evidence>
<keyword evidence="1" id="KW-0378">Hydrolase</keyword>
<organism evidence="3 4">
    <name type="scientific">Candidatus Yanofskybacteria bacterium RIFCSPHIGHO2_01_FULL_41_53</name>
    <dbReference type="NCBI Taxonomy" id="1802663"/>
    <lineage>
        <taxon>Bacteria</taxon>
        <taxon>Candidatus Yanofskyibacteriota</taxon>
    </lineage>
</organism>
<protein>
    <recommendedName>
        <fullName evidence="5">Sortase</fullName>
    </recommendedName>
</protein>
<comment type="caution">
    <text evidence="3">The sequence shown here is derived from an EMBL/GenBank/DDBJ whole genome shotgun (WGS) entry which is preliminary data.</text>
</comment>
<name>A0A1F8EHF6_9BACT</name>
<dbReference type="EMBL" id="MGJD01000035">
    <property type="protein sequence ID" value="OGM99799.1"/>
    <property type="molecule type" value="Genomic_DNA"/>
</dbReference>
<evidence type="ECO:0000313" key="3">
    <source>
        <dbReference type="EMBL" id="OGM99799.1"/>
    </source>
</evidence>